<evidence type="ECO:0000256" key="2">
    <source>
        <dbReference type="ARBA" id="ARBA00023125"/>
    </source>
</evidence>
<gene>
    <name evidence="5" type="primary">gntR_8</name>
    <name evidence="5" type="ORF">LPPLD21_02208</name>
</gene>
<dbReference type="CDD" id="cd07377">
    <property type="entry name" value="WHTH_GntR"/>
    <property type="match status" value="1"/>
</dbReference>
<dbReference type="InterPro" id="IPR036390">
    <property type="entry name" value="WH_DNA-bd_sf"/>
</dbReference>
<dbReference type="SUPFAM" id="SSF64288">
    <property type="entry name" value="Chorismate lyase-like"/>
    <property type="match status" value="1"/>
</dbReference>
<dbReference type="SMART" id="SM00866">
    <property type="entry name" value="UTRA"/>
    <property type="match status" value="1"/>
</dbReference>
<dbReference type="EMBL" id="BDOR01000013">
    <property type="protein sequence ID" value="GBF02658.1"/>
    <property type="molecule type" value="Genomic_DNA"/>
</dbReference>
<keyword evidence="1" id="KW-0805">Transcription regulation</keyword>
<evidence type="ECO:0000256" key="3">
    <source>
        <dbReference type="ARBA" id="ARBA00023163"/>
    </source>
</evidence>
<keyword evidence="6" id="KW-1185">Reference proteome</keyword>
<dbReference type="SMART" id="SM00345">
    <property type="entry name" value="HTH_GNTR"/>
    <property type="match status" value="1"/>
</dbReference>
<dbReference type="Pfam" id="PF00392">
    <property type="entry name" value="GntR"/>
    <property type="match status" value="1"/>
</dbReference>
<keyword evidence="3" id="KW-0804">Transcription</keyword>
<organism evidence="5 6">
    <name type="scientific">Lactiplantibacillus paraplantarum</name>
    <dbReference type="NCBI Taxonomy" id="60520"/>
    <lineage>
        <taxon>Bacteria</taxon>
        <taxon>Bacillati</taxon>
        <taxon>Bacillota</taxon>
        <taxon>Bacilli</taxon>
        <taxon>Lactobacillales</taxon>
        <taxon>Lactobacillaceae</taxon>
        <taxon>Lactiplantibacillus</taxon>
    </lineage>
</organism>
<dbReference type="PANTHER" id="PTHR44846:SF17">
    <property type="entry name" value="GNTR-FAMILY TRANSCRIPTIONAL REGULATOR"/>
    <property type="match status" value="1"/>
</dbReference>
<dbReference type="Proteomes" id="UP000236162">
    <property type="component" value="Unassembled WGS sequence"/>
</dbReference>
<dbReference type="InterPro" id="IPR028978">
    <property type="entry name" value="Chorismate_lyase_/UTRA_dom_sf"/>
</dbReference>
<protein>
    <submittedName>
        <fullName evidence="5">GntR family transcriptional regulator</fullName>
    </submittedName>
</protein>
<dbReference type="InterPro" id="IPR011663">
    <property type="entry name" value="UTRA"/>
</dbReference>
<dbReference type="PROSITE" id="PS50949">
    <property type="entry name" value="HTH_GNTR"/>
    <property type="match status" value="1"/>
</dbReference>
<dbReference type="Gene3D" id="3.40.1410.10">
    <property type="entry name" value="Chorismate lyase-like"/>
    <property type="match status" value="1"/>
</dbReference>
<feature type="domain" description="HTH gntR-type" evidence="4">
    <location>
        <begin position="9"/>
        <end position="77"/>
    </location>
</feature>
<evidence type="ECO:0000256" key="1">
    <source>
        <dbReference type="ARBA" id="ARBA00023015"/>
    </source>
</evidence>
<comment type="caution">
    <text evidence="5">The sequence shown here is derived from an EMBL/GenBank/DDBJ whole genome shotgun (WGS) entry which is preliminary data.</text>
</comment>
<dbReference type="Pfam" id="PF07702">
    <property type="entry name" value="UTRA"/>
    <property type="match status" value="1"/>
</dbReference>
<name>A0ABQ0NC48_9LACO</name>
<dbReference type="PANTHER" id="PTHR44846">
    <property type="entry name" value="MANNOSYL-D-GLYCERATE TRANSPORT/METABOLISM SYSTEM REPRESSOR MNGR-RELATED"/>
    <property type="match status" value="1"/>
</dbReference>
<dbReference type="InterPro" id="IPR050679">
    <property type="entry name" value="Bact_HTH_transcr_reg"/>
</dbReference>
<dbReference type="SUPFAM" id="SSF46785">
    <property type="entry name" value="Winged helix' DNA-binding domain"/>
    <property type="match status" value="1"/>
</dbReference>
<dbReference type="Gene3D" id="1.10.10.10">
    <property type="entry name" value="Winged helix-like DNA-binding domain superfamily/Winged helix DNA-binding domain"/>
    <property type="match status" value="1"/>
</dbReference>
<dbReference type="InterPro" id="IPR000524">
    <property type="entry name" value="Tscrpt_reg_HTH_GntR"/>
</dbReference>
<evidence type="ECO:0000259" key="4">
    <source>
        <dbReference type="PROSITE" id="PS50949"/>
    </source>
</evidence>
<evidence type="ECO:0000313" key="5">
    <source>
        <dbReference type="EMBL" id="GBF02658.1"/>
    </source>
</evidence>
<sequence>MVVFMSRKEPIYQTILSALVLELNANHFRKNDPFYSESELRKKYQVSSTTVVRVLNMLADQGYIYRVQGKGSFVSKFNRGTAVRITDTHTYDVDEEQVAILVADQEMALPTRAKFEAGTAIWYLERLREIKRAPFEFSQSWYLASLIPDTAMKKLREVHSIYAVIRKYAQLDLSRQPFEQEYAATCVPSQRIADYLHVGMETTVIKIERWVFQGEQPLEYTVSYMLPNYFGLALTSDSKSVTTNRIR</sequence>
<accession>A0ABQ0NC48</accession>
<keyword evidence="2" id="KW-0238">DNA-binding</keyword>
<proteinExistence type="predicted"/>
<reference evidence="5 6" key="1">
    <citation type="submission" date="2017-04" db="EMBL/GenBank/DDBJ databases">
        <title>In vitro and in silico characterization of Lactobacillus paraplantarum D2-1, a starter culture for soymilk fermentation.</title>
        <authorList>
            <person name="Endo A."/>
            <person name="Sasaki F."/>
            <person name="Maeno S."/>
            <person name="Kanesaki Y."/>
            <person name="Kubota E."/>
            <person name="Torres G.A."/>
            <person name="Tomita S."/>
            <person name="Nakagawa J."/>
        </authorList>
    </citation>
    <scope>NUCLEOTIDE SEQUENCE [LARGE SCALE GENOMIC DNA]</scope>
    <source>
        <strain evidence="5 6">D2-1</strain>
    </source>
</reference>
<evidence type="ECO:0000313" key="6">
    <source>
        <dbReference type="Proteomes" id="UP000236162"/>
    </source>
</evidence>
<dbReference type="InterPro" id="IPR036388">
    <property type="entry name" value="WH-like_DNA-bd_sf"/>
</dbReference>